<dbReference type="CTD" id="20326296"/>
<dbReference type="GeneID" id="20326296"/>
<reference evidence="1 2" key="1">
    <citation type="submission" date="2013-11" db="EMBL/GenBank/DDBJ databases">
        <title>Opisthorchis viverrini - life in the bile duct.</title>
        <authorList>
            <person name="Young N.D."/>
            <person name="Nagarajan N."/>
            <person name="Lin S.J."/>
            <person name="Korhonen P.K."/>
            <person name="Jex A.R."/>
            <person name="Hall R.S."/>
            <person name="Safavi-Hemami H."/>
            <person name="Kaewkong W."/>
            <person name="Bertrand D."/>
            <person name="Gao S."/>
            <person name="Seet Q."/>
            <person name="Wongkham S."/>
            <person name="Teh B.T."/>
            <person name="Wongkham C."/>
            <person name="Intapan P.M."/>
            <person name="Maleewong W."/>
            <person name="Yang X."/>
            <person name="Hu M."/>
            <person name="Wang Z."/>
            <person name="Hofmann A."/>
            <person name="Sternberg P.W."/>
            <person name="Tan P."/>
            <person name="Wang J."/>
            <person name="Gasser R.B."/>
        </authorList>
    </citation>
    <scope>NUCLEOTIDE SEQUENCE [LARGE SCALE GENOMIC DNA]</scope>
</reference>
<organism evidence="1 2">
    <name type="scientific">Opisthorchis viverrini</name>
    <name type="common">Southeast Asian liver fluke</name>
    <dbReference type="NCBI Taxonomy" id="6198"/>
    <lineage>
        <taxon>Eukaryota</taxon>
        <taxon>Metazoa</taxon>
        <taxon>Spiralia</taxon>
        <taxon>Lophotrochozoa</taxon>
        <taxon>Platyhelminthes</taxon>
        <taxon>Trematoda</taxon>
        <taxon>Digenea</taxon>
        <taxon>Opisthorchiida</taxon>
        <taxon>Opisthorchiata</taxon>
        <taxon>Opisthorchiidae</taxon>
        <taxon>Opisthorchis</taxon>
    </lineage>
</organism>
<gene>
    <name evidence="1" type="ORF">T265_12128</name>
</gene>
<dbReference type="Proteomes" id="UP000054324">
    <property type="component" value="Unassembled WGS sequence"/>
</dbReference>
<dbReference type="OrthoDB" id="428655at2759"/>
<keyword evidence="2" id="KW-1185">Reference proteome</keyword>
<protein>
    <submittedName>
        <fullName evidence="1">Uncharacterized protein</fullName>
    </submittedName>
</protein>
<dbReference type="RefSeq" id="XP_009177401.1">
    <property type="nucleotide sequence ID" value="XM_009179137.1"/>
</dbReference>
<proteinExistence type="predicted"/>
<evidence type="ECO:0000313" key="2">
    <source>
        <dbReference type="Proteomes" id="UP000054324"/>
    </source>
</evidence>
<sequence>MEHFQEGPKATESADTVSSTTGSTLKPAFNVKLPEESGFLLDDEDDDLILQWFDARNLHVTLQAGPSAHT</sequence>
<dbReference type="KEGG" id="ovi:T265_12128"/>
<dbReference type="AlphaFoldDB" id="A0A074ZUH7"/>
<name>A0A074ZUH7_OPIVI</name>
<accession>A0A074ZUH7</accession>
<evidence type="ECO:0000313" key="1">
    <source>
        <dbReference type="EMBL" id="KER18854.1"/>
    </source>
</evidence>
<dbReference type="EMBL" id="KL597730">
    <property type="protein sequence ID" value="KER18854.1"/>
    <property type="molecule type" value="Genomic_DNA"/>
</dbReference>